<dbReference type="Pfam" id="PF08241">
    <property type="entry name" value="Methyltransf_11"/>
    <property type="match status" value="1"/>
</dbReference>
<dbReference type="CDD" id="cd02440">
    <property type="entry name" value="AdoMet_MTases"/>
    <property type="match status" value="1"/>
</dbReference>
<evidence type="ECO:0000313" key="2">
    <source>
        <dbReference type="EMBL" id="KIY99071.1"/>
    </source>
</evidence>
<accession>A0A0D2MEC6</accession>
<reference evidence="2 3" key="1">
    <citation type="journal article" date="2013" name="BMC Genomics">
        <title>Reconstruction of the lipid metabolism for the microalga Monoraphidium neglectum from its genome sequence reveals characteristics suitable for biofuel production.</title>
        <authorList>
            <person name="Bogen C."/>
            <person name="Al-Dilaimi A."/>
            <person name="Albersmeier A."/>
            <person name="Wichmann J."/>
            <person name="Grundmann M."/>
            <person name="Rupp O."/>
            <person name="Lauersen K.J."/>
            <person name="Blifernez-Klassen O."/>
            <person name="Kalinowski J."/>
            <person name="Goesmann A."/>
            <person name="Mussgnug J.H."/>
            <person name="Kruse O."/>
        </authorList>
    </citation>
    <scope>NUCLEOTIDE SEQUENCE [LARGE SCALE GENOMIC DNA]</scope>
    <source>
        <strain evidence="2 3">SAG 48.87</strain>
    </source>
</reference>
<evidence type="ECO:0000313" key="3">
    <source>
        <dbReference type="Proteomes" id="UP000054498"/>
    </source>
</evidence>
<protein>
    <recommendedName>
        <fullName evidence="1">Methyltransferase type 11 domain-containing protein</fullName>
    </recommendedName>
</protein>
<dbReference type="KEGG" id="mng:MNEG_8892"/>
<proteinExistence type="predicted"/>
<dbReference type="InterPro" id="IPR013216">
    <property type="entry name" value="Methyltransf_11"/>
</dbReference>
<dbReference type="InterPro" id="IPR029063">
    <property type="entry name" value="SAM-dependent_MTases_sf"/>
</dbReference>
<dbReference type="GeneID" id="25741767"/>
<dbReference type="Gene3D" id="3.40.50.150">
    <property type="entry name" value="Vaccinia Virus protein VP39"/>
    <property type="match status" value="1"/>
</dbReference>
<feature type="domain" description="Methyltransferase type 11" evidence="1">
    <location>
        <begin position="130"/>
        <end position="169"/>
    </location>
</feature>
<dbReference type="GO" id="GO:0008757">
    <property type="term" value="F:S-adenosylmethionine-dependent methyltransferase activity"/>
    <property type="evidence" value="ECO:0007669"/>
    <property type="project" value="InterPro"/>
</dbReference>
<dbReference type="SUPFAM" id="SSF53335">
    <property type="entry name" value="S-adenosyl-L-methionine-dependent methyltransferases"/>
    <property type="match status" value="1"/>
</dbReference>
<keyword evidence="3" id="KW-1185">Reference proteome</keyword>
<dbReference type="Proteomes" id="UP000054498">
    <property type="component" value="Unassembled WGS sequence"/>
</dbReference>
<evidence type="ECO:0000259" key="1">
    <source>
        <dbReference type="Pfam" id="PF08241"/>
    </source>
</evidence>
<dbReference type="AlphaFoldDB" id="A0A0D2MEC6"/>
<gene>
    <name evidence="2" type="ORF">MNEG_8892</name>
</gene>
<dbReference type="EMBL" id="KK101966">
    <property type="protein sequence ID" value="KIY99071.1"/>
    <property type="molecule type" value="Genomic_DNA"/>
</dbReference>
<dbReference type="RefSeq" id="XP_013898091.1">
    <property type="nucleotide sequence ID" value="XM_014042637.1"/>
</dbReference>
<organism evidence="2 3">
    <name type="scientific">Monoraphidium neglectum</name>
    <dbReference type="NCBI Taxonomy" id="145388"/>
    <lineage>
        <taxon>Eukaryota</taxon>
        <taxon>Viridiplantae</taxon>
        <taxon>Chlorophyta</taxon>
        <taxon>core chlorophytes</taxon>
        <taxon>Chlorophyceae</taxon>
        <taxon>CS clade</taxon>
        <taxon>Sphaeropleales</taxon>
        <taxon>Selenastraceae</taxon>
        <taxon>Monoraphidium</taxon>
    </lineage>
</organism>
<dbReference type="OrthoDB" id="417697at2759"/>
<name>A0A0D2MEC6_9CHLO</name>
<sequence>MVGMLASGQGGSAEAIYWKRVAVFTVACSVSVVALLTAKQQALRKSPVAYFSVNDAGYKNANLVPMWAFHEKPRYSAYYNLADWLLENPDKATGHGLEISGASFLQQFFVGATWDRRNYPEVDVMALHRAVAPGSYDWIILDQVLEHVSLPFLAVAEIHRALKPGGRVLLADYWRMSHDALRVLLSIFSEVEVCGSYRSMEYIRNYLDKSEGLGKPAYASLAGVPNQDEEAFEIAKGDAAQLTPSGELVVNGNQFIVHSWAIARK</sequence>